<evidence type="ECO:0000313" key="10">
    <source>
        <dbReference type="Proteomes" id="UP000231276"/>
    </source>
</evidence>
<keyword evidence="3" id="KW-0808">Transferase</keyword>
<comment type="similarity">
    <text evidence="2">Belongs to the bacterial sugar transferase family.</text>
</comment>
<reference evidence="9 10" key="1">
    <citation type="submission" date="2017-09" db="EMBL/GenBank/DDBJ databases">
        <title>Depth-based differentiation of microbial function through sediment-hosted aquifers and enrichment of novel symbionts in the deep terrestrial subsurface.</title>
        <authorList>
            <person name="Probst A.J."/>
            <person name="Ladd B."/>
            <person name="Jarett J.K."/>
            <person name="Geller-Mcgrath D.E."/>
            <person name="Sieber C.M."/>
            <person name="Emerson J.B."/>
            <person name="Anantharaman K."/>
            <person name="Thomas B.C."/>
            <person name="Malmstrom R."/>
            <person name="Stieglmeier M."/>
            <person name="Klingl A."/>
            <person name="Woyke T."/>
            <person name="Ryan C.M."/>
            <person name="Banfield J.F."/>
        </authorList>
    </citation>
    <scope>NUCLEOTIDE SEQUENCE [LARGE SCALE GENOMIC DNA]</scope>
    <source>
        <strain evidence="9">CG22_combo_CG10-13_8_21_14_all_43_18</strain>
    </source>
</reference>
<proteinExistence type="inferred from homology"/>
<dbReference type="AlphaFoldDB" id="A0A2H0DVS7"/>
<gene>
    <name evidence="9" type="ORF">COW82_02820</name>
</gene>
<evidence type="ECO:0000256" key="1">
    <source>
        <dbReference type="ARBA" id="ARBA00004141"/>
    </source>
</evidence>
<organism evidence="9 10">
    <name type="scientific">Candidatus Campbellbacteria bacterium CG22_combo_CG10-13_8_21_14_all_43_18</name>
    <dbReference type="NCBI Taxonomy" id="1974530"/>
    <lineage>
        <taxon>Bacteria</taxon>
        <taxon>Candidatus Campbelliibacteriota</taxon>
    </lineage>
</organism>
<comment type="subcellular location">
    <subcellularLocation>
        <location evidence="1">Membrane</location>
        <topology evidence="1">Multi-pass membrane protein</topology>
    </subcellularLocation>
</comment>
<keyword evidence="4 7" id="KW-0812">Transmembrane</keyword>
<feature type="transmembrane region" description="Helical" evidence="7">
    <location>
        <begin position="12"/>
        <end position="33"/>
    </location>
</feature>
<keyword evidence="6 7" id="KW-0472">Membrane</keyword>
<dbReference type="PANTHER" id="PTHR30576">
    <property type="entry name" value="COLANIC BIOSYNTHESIS UDP-GLUCOSE LIPID CARRIER TRANSFERASE"/>
    <property type="match status" value="1"/>
</dbReference>
<sequence length="448" mass="51721">MNIKNNKEPLILFLGDLFFLYVALFLMLIFSYSGLPSGQLLSQHIGAFTFIFIIWLLVFFVAGLYEKHTLLFKNKLPNTILNAQLTNIAIAILFFYLLPVFGITPKTNLFIYLILSFALMLSWRIYGYPAIGFGKKEKALIIGGGKETKELVYEVNNNSRYNFFFVSTVDLSKKKEALNIFEQIKQNDIKFVVADFESGQISFLLPKLYKLIYSKVEFFDKHKVYEEIFDKIPLSLLGYNWFLENISLSPKPAFDFFKRILDIFVALFLGVATILLFPLVVLAVKFESPGRAFIVQKRVGQNSKFFKVYKFRTMERNDSGESVKKTKEKNKVTKVGAFLRKTRIDELPQLYNVLKGDLSLIGPRPELPSLADVYTRELPYYNVRHLVKPGLSGWAQLCQEAPPKFETRKDDTKTKLSYDLYYIKNRSIMLELKIALRTIKTLLSRSGV</sequence>
<dbReference type="InterPro" id="IPR003362">
    <property type="entry name" value="Bact_transf"/>
</dbReference>
<dbReference type="PANTHER" id="PTHR30576:SF0">
    <property type="entry name" value="UNDECAPRENYL-PHOSPHATE N-ACETYLGALACTOSAMINYL 1-PHOSPHATE TRANSFERASE-RELATED"/>
    <property type="match status" value="1"/>
</dbReference>
<evidence type="ECO:0000256" key="5">
    <source>
        <dbReference type="ARBA" id="ARBA00022989"/>
    </source>
</evidence>
<feature type="transmembrane region" description="Helical" evidence="7">
    <location>
        <begin position="260"/>
        <end position="284"/>
    </location>
</feature>
<name>A0A2H0DVS7_9BACT</name>
<feature type="domain" description="Bacterial sugar transferase" evidence="8">
    <location>
        <begin position="258"/>
        <end position="443"/>
    </location>
</feature>
<dbReference type="EMBL" id="PCTS01000039">
    <property type="protein sequence ID" value="PIP86282.1"/>
    <property type="molecule type" value="Genomic_DNA"/>
</dbReference>
<protein>
    <recommendedName>
        <fullName evidence="8">Bacterial sugar transferase domain-containing protein</fullName>
    </recommendedName>
</protein>
<feature type="transmembrane region" description="Helical" evidence="7">
    <location>
        <begin position="109"/>
        <end position="126"/>
    </location>
</feature>
<feature type="transmembrane region" description="Helical" evidence="7">
    <location>
        <begin position="85"/>
        <end position="103"/>
    </location>
</feature>
<dbReference type="Pfam" id="PF02397">
    <property type="entry name" value="Bac_transf"/>
    <property type="match status" value="1"/>
</dbReference>
<evidence type="ECO:0000256" key="3">
    <source>
        <dbReference type="ARBA" id="ARBA00022679"/>
    </source>
</evidence>
<dbReference type="GO" id="GO:0016020">
    <property type="term" value="C:membrane"/>
    <property type="evidence" value="ECO:0007669"/>
    <property type="project" value="UniProtKB-SubCell"/>
</dbReference>
<evidence type="ECO:0000256" key="4">
    <source>
        <dbReference type="ARBA" id="ARBA00022692"/>
    </source>
</evidence>
<comment type="caution">
    <text evidence="9">The sequence shown here is derived from an EMBL/GenBank/DDBJ whole genome shotgun (WGS) entry which is preliminary data.</text>
</comment>
<dbReference type="GO" id="GO:0016780">
    <property type="term" value="F:phosphotransferase activity, for other substituted phosphate groups"/>
    <property type="evidence" value="ECO:0007669"/>
    <property type="project" value="TreeGrafter"/>
</dbReference>
<evidence type="ECO:0000256" key="2">
    <source>
        <dbReference type="ARBA" id="ARBA00006464"/>
    </source>
</evidence>
<evidence type="ECO:0000256" key="6">
    <source>
        <dbReference type="ARBA" id="ARBA00023136"/>
    </source>
</evidence>
<keyword evidence="5 7" id="KW-1133">Transmembrane helix</keyword>
<evidence type="ECO:0000256" key="7">
    <source>
        <dbReference type="SAM" id="Phobius"/>
    </source>
</evidence>
<dbReference type="InterPro" id="IPR017475">
    <property type="entry name" value="EPS_sugar_tfrase"/>
</dbReference>
<feature type="transmembrane region" description="Helical" evidence="7">
    <location>
        <begin position="45"/>
        <end position="65"/>
    </location>
</feature>
<dbReference type="Proteomes" id="UP000231276">
    <property type="component" value="Unassembled WGS sequence"/>
</dbReference>
<accession>A0A2H0DVS7</accession>
<dbReference type="NCBIfam" id="TIGR03025">
    <property type="entry name" value="EPS_sugtrans"/>
    <property type="match status" value="1"/>
</dbReference>
<evidence type="ECO:0000313" key="9">
    <source>
        <dbReference type="EMBL" id="PIP86282.1"/>
    </source>
</evidence>
<evidence type="ECO:0000259" key="8">
    <source>
        <dbReference type="Pfam" id="PF02397"/>
    </source>
</evidence>